<dbReference type="AlphaFoldDB" id="A0A928YUQ0"/>
<accession>A0A928YUQ0</accession>
<proteinExistence type="predicted"/>
<dbReference type="InterPro" id="IPR010706">
    <property type="entry name" value="Fatty_acid_cis-trans_isomerase"/>
</dbReference>
<reference evidence="1" key="1">
    <citation type="submission" date="2018-07" db="EMBL/GenBank/DDBJ databases">
        <title>Genome assembly of strain Ka43.</title>
        <authorList>
            <person name="Kukolya J."/>
            <person name="Nagy I."/>
            <person name="Horvath B."/>
            <person name="Toth A."/>
        </authorList>
    </citation>
    <scope>NUCLEOTIDE SEQUENCE</scope>
    <source>
        <strain evidence="1">KB43</strain>
    </source>
</reference>
<evidence type="ECO:0000313" key="2">
    <source>
        <dbReference type="Proteomes" id="UP000652567"/>
    </source>
</evidence>
<sequence length="782" mass="90094">MPTHPWTRRCLLLVAVLLLTSCATFFQSFWNERYGKAEAMEYSQVLQQSTIEYDRHVRPIIEMRCTVCHGCYDAPCQLKLDSFQGLLRGANTDKVYDGTRLLGASMTRLFEDAHTTREWRDKKFFPVLNERDNTAENNIEAGVLARLLTLKQNHPLPKEAILPASFDFALNRNQQCPRLETLDSYEKNFPLWGMPYGLPGLTEQEHSTLMSWLEKGAPPGPSVKIPANIEPEIARWETFFNGDSIKQQLANRYIYEHLFLANLYFPEAEGVYFRLVRSNTPPGQPLQRISTSRPFDDPGVERVYYRLWHDPSTIVAKSYMPYRLDADRHQRWQQLFYETSYDVTELPGYDPASAANPFKTFAELPVGSRYRFMLEEAQFTIMNFIKGPVCRGQVALNVIQDHFWVVFVAPELMSSEEDAIFFRENSNHLQLPASVGNTLLPLNNWNHYSKLQKEYLEAKAQYISQKMERQGAVTLDMIWNGYGNNDNAALTIFRHSDSASVIKGLVGNDPKTAWVIGYPLLERIHYLLVAGFDVYGNLSHQLLSRLYMDFLRMEGEMTFLDFLPPEAREAELMLWYHNAEKKVHEYLGIYQKNLNVNNDIAYHTDKPKQELFGMLRNHLQPVLNPQYDITAIKANSNTLAELKKLHLTRGTSLRHLPQTTVIRIEELGTFTLLHNNAFSNLSSLFNEESRRMPAQDSVTLAKGIIGSYPNAFMYLSEKQLPDFVARIGNMESEADYQALRARYGIRRSDPDFWSFSDGLHASFKADQPAEAGLLDYNRLENR</sequence>
<evidence type="ECO:0000313" key="1">
    <source>
        <dbReference type="EMBL" id="MBE8716278.1"/>
    </source>
</evidence>
<name>A0A928YUQ0_9GAMM</name>
<dbReference type="EMBL" id="PRDL01000001">
    <property type="protein sequence ID" value="MBE8716278.1"/>
    <property type="molecule type" value="Genomic_DNA"/>
</dbReference>
<dbReference type="Proteomes" id="UP000652567">
    <property type="component" value="Unassembled WGS sequence"/>
</dbReference>
<dbReference type="Pfam" id="PF06934">
    <property type="entry name" value="CTI"/>
    <property type="match status" value="1"/>
</dbReference>
<keyword evidence="2" id="KW-1185">Reference proteome</keyword>
<gene>
    <name evidence="1" type="ORF">C4F51_03650</name>
</gene>
<organism evidence="1 2">
    <name type="scientific">Cellvibrio polysaccharolyticus</name>
    <dbReference type="NCBI Taxonomy" id="2082724"/>
    <lineage>
        <taxon>Bacteria</taxon>
        <taxon>Pseudomonadati</taxon>
        <taxon>Pseudomonadota</taxon>
        <taxon>Gammaproteobacteria</taxon>
        <taxon>Cellvibrionales</taxon>
        <taxon>Cellvibrionaceae</taxon>
        <taxon>Cellvibrio</taxon>
    </lineage>
</organism>
<comment type="caution">
    <text evidence="1">The sequence shown here is derived from an EMBL/GenBank/DDBJ whole genome shotgun (WGS) entry which is preliminary data.</text>
</comment>
<dbReference type="RefSeq" id="WP_193907225.1">
    <property type="nucleotide sequence ID" value="NZ_PRDL01000001.1"/>
</dbReference>
<keyword evidence="1" id="KW-0413">Isomerase</keyword>
<protein>
    <submittedName>
        <fullName evidence="1">9-hexadecenoic acid cis-trans isomerase</fullName>
    </submittedName>
</protein>
<dbReference type="GO" id="GO:0016853">
    <property type="term" value="F:isomerase activity"/>
    <property type="evidence" value="ECO:0007669"/>
    <property type="project" value="UniProtKB-KW"/>
</dbReference>